<dbReference type="PANTHER" id="PTHR42812">
    <property type="entry name" value="BETA-XYLOSIDASE"/>
    <property type="match status" value="1"/>
</dbReference>
<dbReference type="InterPro" id="IPR006710">
    <property type="entry name" value="Glyco_hydro_43"/>
</dbReference>
<reference evidence="8" key="1">
    <citation type="journal article" date="2019" name="Int. J. Syst. Evol. Microbiol.">
        <title>The Global Catalogue of Microorganisms (GCM) 10K type strain sequencing project: providing services to taxonomists for standard genome sequencing and annotation.</title>
        <authorList>
            <consortium name="The Broad Institute Genomics Platform"/>
            <consortium name="The Broad Institute Genome Sequencing Center for Infectious Disease"/>
            <person name="Wu L."/>
            <person name="Ma J."/>
        </authorList>
    </citation>
    <scope>NUCLEOTIDE SEQUENCE [LARGE SCALE GENOMIC DNA]</scope>
    <source>
        <strain evidence="8">CGMCC 1.15197</strain>
    </source>
</reference>
<evidence type="ECO:0000256" key="1">
    <source>
        <dbReference type="ARBA" id="ARBA00009865"/>
    </source>
</evidence>
<comment type="caution">
    <text evidence="7">The sequence shown here is derived from an EMBL/GenBank/DDBJ whole genome shotgun (WGS) entry which is preliminary data.</text>
</comment>
<dbReference type="Gene3D" id="2.115.10.20">
    <property type="entry name" value="Glycosyl hydrolase domain, family 43"/>
    <property type="match status" value="1"/>
</dbReference>
<dbReference type="PANTHER" id="PTHR42812:SF5">
    <property type="entry name" value="ENDO-ARABINASE"/>
    <property type="match status" value="1"/>
</dbReference>
<sequence>MRITSAELKRGLTLLTLSAAVLTACQRTPKVEKAVANTPTATDPVPAGTPPPATPPTDASVAIVNPVLPGDFPDPSVTTANNTYWATATTSNWGPIFPLLTSKNLNEWKLVGHVFDQPPAWADYYFWAPEISQEGKKTYIYYTAHKKGKDQPLCVGIASADNPAGPYTDLGPLVGQPDGSIDGFPMRDEKGQLYLVWKEDGNSQGRPTPIWAQRLNDAHTALIGEQKELFRNDVKWEGNLVEGVAMERHGEYYYAFYAGNGCCGGTCTYALGVARSRNLLGPWEKYSRNPVLVNSELWKCPGHGTVVQRNDHWYLLHHAYSASSGEYVGRQGILSEFSWGDDGWPVFSAGRTPGVALKQATPPDVKDDFTGKTLDLGWQWPIEEKPKADVQGGKLRLAASPGHSGALLGHPTYTAAYTATTTLETNTLPVGTIAGLVAIGDPDNTLALTASHNQLQLWQREKGKQKSLGEMPLPATAKTVMLRMQVTGGHQFRFDWSEDGKTWQTLPNASAPINGSYLPPWDRGIRVGVVARGKAGATASFERFELASQL</sequence>
<organism evidence="7 8">
    <name type="scientific">Hymenobacter cavernae</name>
    <dbReference type="NCBI Taxonomy" id="2044852"/>
    <lineage>
        <taxon>Bacteria</taxon>
        <taxon>Pseudomonadati</taxon>
        <taxon>Bacteroidota</taxon>
        <taxon>Cytophagia</taxon>
        <taxon>Cytophagales</taxon>
        <taxon>Hymenobacteraceae</taxon>
        <taxon>Hymenobacter</taxon>
    </lineage>
</organism>
<evidence type="ECO:0000256" key="5">
    <source>
        <dbReference type="SAM" id="MobiDB-lite"/>
    </source>
</evidence>
<evidence type="ECO:0000256" key="3">
    <source>
        <dbReference type="ARBA" id="ARBA00023295"/>
    </source>
</evidence>
<dbReference type="SUPFAM" id="SSF75005">
    <property type="entry name" value="Arabinanase/levansucrase/invertase"/>
    <property type="match status" value="1"/>
</dbReference>
<dbReference type="EMBL" id="BMHT01000005">
    <property type="protein sequence ID" value="GGF15576.1"/>
    <property type="molecule type" value="Genomic_DNA"/>
</dbReference>
<dbReference type="Proteomes" id="UP000632273">
    <property type="component" value="Unassembled WGS sequence"/>
</dbReference>
<dbReference type="InterPro" id="IPR023296">
    <property type="entry name" value="Glyco_hydro_beta-prop_sf"/>
</dbReference>
<evidence type="ECO:0000313" key="8">
    <source>
        <dbReference type="Proteomes" id="UP000632273"/>
    </source>
</evidence>
<feature type="domain" description="Beta-xylosidase C-terminal Concanavalin A-like" evidence="6">
    <location>
        <begin position="366"/>
        <end position="545"/>
    </location>
</feature>
<evidence type="ECO:0000259" key="6">
    <source>
        <dbReference type="Pfam" id="PF17851"/>
    </source>
</evidence>
<proteinExistence type="inferred from homology"/>
<dbReference type="SUPFAM" id="SSF49899">
    <property type="entry name" value="Concanavalin A-like lectins/glucanases"/>
    <property type="match status" value="1"/>
</dbReference>
<dbReference type="InterPro" id="IPR051795">
    <property type="entry name" value="Glycosyl_Hydrlase_43"/>
</dbReference>
<protein>
    <submittedName>
        <fullName evidence="7">Beta-xylosidase</fullName>
    </submittedName>
</protein>
<dbReference type="Pfam" id="PF17851">
    <property type="entry name" value="GH43_C2"/>
    <property type="match status" value="1"/>
</dbReference>
<accession>A0ABQ1UER5</accession>
<comment type="similarity">
    <text evidence="1 4">Belongs to the glycosyl hydrolase 43 family.</text>
</comment>
<dbReference type="RefSeq" id="WP_229755304.1">
    <property type="nucleotide sequence ID" value="NZ_BMHT01000005.1"/>
</dbReference>
<gene>
    <name evidence="7" type="ORF">GCM10011383_28570</name>
</gene>
<keyword evidence="3 4" id="KW-0326">Glycosidase</keyword>
<dbReference type="PROSITE" id="PS51257">
    <property type="entry name" value="PROKAR_LIPOPROTEIN"/>
    <property type="match status" value="1"/>
</dbReference>
<name>A0ABQ1UER5_9BACT</name>
<dbReference type="InterPro" id="IPR013320">
    <property type="entry name" value="ConA-like_dom_sf"/>
</dbReference>
<evidence type="ECO:0000256" key="2">
    <source>
        <dbReference type="ARBA" id="ARBA00022801"/>
    </source>
</evidence>
<keyword evidence="8" id="KW-1185">Reference proteome</keyword>
<keyword evidence="2 4" id="KW-0378">Hydrolase</keyword>
<feature type="region of interest" description="Disordered" evidence="5">
    <location>
        <begin position="34"/>
        <end position="55"/>
    </location>
</feature>
<evidence type="ECO:0000313" key="7">
    <source>
        <dbReference type="EMBL" id="GGF15576.1"/>
    </source>
</evidence>
<dbReference type="CDD" id="cd08999">
    <property type="entry name" value="GH43_ABN-like"/>
    <property type="match status" value="1"/>
</dbReference>
<dbReference type="Pfam" id="PF04616">
    <property type="entry name" value="Glyco_hydro_43"/>
    <property type="match status" value="1"/>
</dbReference>
<dbReference type="Gene3D" id="2.60.120.200">
    <property type="match status" value="1"/>
</dbReference>
<evidence type="ECO:0000256" key="4">
    <source>
        <dbReference type="RuleBase" id="RU361187"/>
    </source>
</evidence>
<dbReference type="InterPro" id="IPR041542">
    <property type="entry name" value="GH43_C2"/>
</dbReference>